<keyword evidence="2" id="KW-1185">Reference proteome</keyword>
<dbReference type="BioCyc" id="NEQU228908:GJB6-65-MONOMER"/>
<protein>
    <submittedName>
        <fullName evidence="1">NEQ060</fullName>
    </submittedName>
</protein>
<proteinExistence type="predicted"/>
<evidence type="ECO:0000313" key="2">
    <source>
        <dbReference type="Proteomes" id="UP000000578"/>
    </source>
</evidence>
<sequence length="184" mass="22077">MKFILMVWLYKILTTLEKKLYNNINKLEYAGANDINNMVALQYQTSDMDLEVYLKKDNFYAVTKKGLDKSTILKKIEYTKLFPFFDNRTPLEREIELADWVKEMIVNRFLYNIRTDTMGIRNEDDLIIAYKAGKFVLPIYFQLYIRPTDEGYKEIRELLEKNGLKRGKYRVIPMPLLKFLKERE</sequence>
<name>Q74MH6_NANEQ</name>
<gene>
    <name evidence="1" type="ordered locus">NEQ060</name>
</gene>
<dbReference type="EnsemblBacteria" id="AAR38915">
    <property type="protein sequence ID" value="AAR38915"/>
    <property type="gene ID" value="NEQ060"/>
</dbReference>
<dbReference type="AlphaFoldDB" id="Q74MH6"/>
<accession>Q74MH6</accession>
<dbReference type="KEGG" id="neq:NEQ060"/>
<dbReference type="HOGENOM" id="CLU_1465128_0_0_2"/>
<dbReference type="EMBL" id="AE017199">
    <property type="protein sequence ID" value="AAR38915.1"/>
    <property type="molecule type" value="Genomic_DNA"/>
</dbReference>
<dbReference type="Proteomes" id="UP000000578">
    <property type="component" value="Chromosome"/>
</dbReference>
<organism evidence="1 2">
    <name type="scientific">Nanoarchaeum equitans (strain Kin4-M)</name>
    <dbReference type="NCBI Taxonomy" id="228908"/>
    <lineage>
        <taxon>Archaea</taxon>
        <taxon>Nanobdellota</taxon>
        <taxon>Candidatus Nanoarchaeia</taxon>
        <taxon>Nanoarchaeales</taxon>
        <taxon>Nanoarchaeaceae</taxon>
        <taxon>Nanoarchaeum</taxon>
    </lineage>
</organism>
<evidence type="ECO:0000313" key="1">
    <source>
        <dbReference type="EMBL" id="AAR38915.1"/>
    </source>
</evidence>
<reference evidence="1 2" key="1">
    <citation type="journal article" date="2003" name="Proc. Natl. Acad. Sci. U.S.A.">
        <title>The genome of Nanoarchaeum equitans: insights into early archaeal evolution and derived parasitism.</title>
        <authorList>
            <person name="Waters E."/>
            <person name="Hohn M.J."/>
            <person name="Ahel I."/>
            <person name="Graham D.E."/>
            <person name="Adams M.D."/>
            <person name="Barnstead M."/>
            <person name="Beeson K.Y."/>
            <person name="Bibbs L."/>
            <person name="Bolanos R."/>
            <person name="Keller M."/>
            <person name="Kretz K."/>
            <person name="Lin X."/>
            <person name="Mathur E."/>
            <person name="Ni J."/>
            <person name="Podar M."/>
            <person name="Richardson T."/>
            <person name="Sutton G.G."/>
            <person name="Simon M."/>
            <person name="Soll D."/>
            <person name="Stetter K.O."/>
            <person name="Short J.M."/>
            <person name="Noordewier M."/>
        </authorList>
    </citation>
    <scope>NUCLEOTIDE SEQUENCE [LARGE SCALE GENOMIC DNA]</scope>
    <source>
        <strain evidence="1 2">Kin4-M</strain>
    </source>
</reference>